<dbReference type="AlphaFoldDB" id="A0A183TKG0"/>
<keyword evidence="2" id="KW-1185">Reference proteome</keyword>
<reference evidence="3" key="1">
    <citation type="submission" date="2016-06" db="UniProtKB">
        <authorList>
            <consortium name="WormBaseParasite"/>
        </authorList>
    </citation>
    <scope>IDENTIFICATION</scope>
</reference>
<organism evidence="3">
    <name type="scientific">Schistocephalus solidus</name>
    <name type="common">Tapeworm</name>
    <dbReference type="NCBI Taxonomy" id="70667"/>
    <lineage>
        <taxon>Eukaryota</taxon>
        <taxon>Metazoa</taxon>
        <taxon>Spiralia</taxon>
        <taxon>Lophotrochozoa</taxon>
        <taxon>Platyhelminthes</taxon>
        <taxon>Cestoda</taxon>
        <taxon>Eucestoda</taxon>
        <taxon>Diphyllobothriidea</taxon>
        <taxon>Diphyllobothriidae</taxon>
        <taxon>Schistocephalus</taxon>
    </lineage>
</organism>
<reference evidence="1 2" key="2">
    <citation type="submission" date="2018-11" db="EMBL/GenBank/DDBJ databases">
        <authorList>
            <consortium name="Pathogen Informatics"/>
        </authorList>
    </citation>
    <scope>NUCLEOTIDE SEQUENCE [LARGE SCALE GENOMIC DNA]</scope>
    <source>
        <strain evidence="1 2">NST_G2</strain>
    </source>
</reference>
<evidence type="ECO:0000313" key="2">
    <source>
        <dbReference type="Proteomes" id="UP000275846"/>
    </source>
</evidence>
<dbReference type="Proteomes" id="UP000275846">
    <property type="component" value="Unassembled WGS sequence"/>
</dbReference>
<sequence length="130" mass="14560">MIVRVADNRVVSEAFVVTKGVNQGCELDLALFSLMFSAIWRDGCLEKRSGISIAYRTDGHLSNSRRMQIPTRASKTTVQDLLFTDDCAINTVIEEKIQKRMNLFATINTQYDNKSINTTKTEVSANCHPA</sequence>
<dbReference type="OrthoDB" id="425681at2759"/>
<evidence type="ECO:0000313" key="1">
    <source>
        <dbReference type="EMBL" id="VDM03344.1"/>
    </source>
</evidence>
<protein>
    <submittedName>
        <fullName evidence="3">Reverse transcriptase domain-containing protein</fullName>
    </submittedName>
</protein>
<evidence type="ECO:0000313" key="3">
    <source>
        <dbReference type="WBParaSite" id="SSLN_0001760701-mRNA-1"/>
    </source>
</evidence>
<dbReference type="WBParaSite" id="SSLN_0001760701-mRNA-1">
    <property type="protein sequence ID" value="SSLN_0001760701-mRNA-1"/>
    <property type="gene ID" value="SSLN_0001760701"/>
</dbReference>
<gene>
    <name evidence="1" type="ORF">SSLN_LOCUS16958</name>
</gene>
<proteinExistence type="predicted"/>
<accession>A0A183TKG0</accession>
<dbReference type="EMBL" id="UYSU01041756">
    <property type="protein sequence ID" value="VDM03344.1"/>
    <property type="molecule type" value="Genomic_DNA"/>
</dbReference>
<name>A0A183TKG0_SCHSO</name>